<feature type="domain" description="Ig-like" evidence="11">
    <location>
        <begin position="2422"/>
        <end position="2512"/>
    </location>
</feature>
<feature type="domain" description="Ig-like" evidence="11">
    <location>
        <begin position="551"/>
        <end position="639"/>
    </location>
</feature>
<evidence type="ECO:0000256" key="8">
    <source>
        <dbReference type="ARBA" id="ARBA00023319"/>
    </source>
</evidence>
<feature type="domain" description="Ig-like" evidence="11">
    <location>
        <begin position="2155"/>
        <end position="2242"/>
    </location>
</feature>
<feature type="domain" description="Ig-like" evidence="11">
    <location>
        <begin position="4271"/>
        <end position="4357"/>
    </location>
</feature>
<keyword evidence="13" id="KW-1185">Reference proteome</keyword>
<feature type="region of interest" description="Disordered" evidence="10">
    <location>
        <begin position="41"/>
        <end position="68"/>
    </location>
</feature>
<feature type="region of interest" description="Disordered" evidence="10">
    <location>
        <begin position="387"/>
        <end position="406"/>
    </location>
</feature>
<dbReference type="CDD" id="cd00096">
    <property type="entry name" value="Ig"/>
    <property type="match status" value="1"/>
</dbReference>
<dbReference type="InterPro" id="IPR003598">
    <property type="entry name" value="Ig_sub2"/>
</dbReference>
<feature type="domain" description="Ig-like" evidence="11">
    <location>
        <begin position="3760"/>
        <end position="3852"/>
    </location>
</feature>
<dbReference type="GO" id="GO:0031674">
    <property type="term" value="C:I band"/>
    <property type="evidence" value="ECO:0007669"/>
    <property type="project" value="UniProtKB-ARBA"/>
</dbReference>
<feature type="domain" description="Ig-like" evidence="11">
    <location>
        <begin position="3995"/>
        <end position="4086"/>
    </location>
</feature>
<dbReference type="Proteomes" id="UP001168990">
    <property type="component" value="Unassembled WGS sequence"/>
</dbReference>
<dbReference type="FunFam" id="2.60.40.10:FF:000425">
    <property type="entry name" value="Myosin light chain kinase"/>
    <property type="match status" value="3"/>
</dbReference>
<dbReference type="SMART" id="SM00408">
    <property type="entry name" value="IGc2"/>
    <property type="match status" value="31"/>
</dbReference>
<feature type="domain" description="Ig-like" evidence="11">
    <location>
        <begin position="4685"/>
        <end position="4776"/>
    </location>
</feature>
<dbReference type="InterPro" id="IPR007110">
    <property type="entry name" value="Ig-like_dom"/>
</dbReference>
<feature type="domain" description="Ig-like" evidence="11">
    <location>
        <begin position="3220"/>
        <end position="3306"/>
    </location>
</feature>
<evidence type="ECO:0000313" key="13">
    <source>
        <dbReference type="Proteomes" id="UP001168990"/>
    </source>
</evidence>
<feature type="compositionally biased region" description="Low complexity" evidence="10">
    <location>
        <begin position="492"/>
        <end position="509"/>
    </location>
</feature>
<dbReference type="InterPro" id="IPR036179">
    <property type="entry name" value="Ig-like_dom_sf"/>
</dbReference>
<dbReference type="FunFam" id="2.60.40.10:FF:000080">
    <property type="entry name" value="Myosin light chain kinase, smooth muscle"/>
    <property type="match status" value="2"/>
</dbReference>
<feature type="domain" description="Ig-like" evidence="11">
    <location>
        <begin position="1481"/>
        <end position="1572"/>
    </location>
</feature>
<dbReference type="PANTHER" id="PTHR47633:SF4">
    <property type="entry name" value="MYOPALLADIN ISOFORM X1"/>
    <property type="match status" value="1"/>
</dbReference>
<feature type="domain" description="Ig-like" evidence="11">
    <location>
        <begin position="3354"/>
        <end position="3447"/>
    </location>
</feature>
<feature type="domain" description="Ig-like" evidence="11">
    <location>
        <begin position="2821"/>
        <end position="2912"/>
    </location>
</feature>
<feature type="domain" description="Ig-like" evidence="11">
    <location>
        <begin position="1201"/>
        <end position="1290"/>
    </location>
</feature>
<dbReference type="FunFam" id="2.60.40.10:FF:000809">
    <property type="entry name" value="Sallimus, isoform Q"/>
    <property type="match status" value="1"/>
</dbReference>
<feature type="region of interest" description="Disordered" evidence="10">
    <location>
        <begin position="3602"/>
        <end position="3624"/>
    </location>
</feature>
<evidence type="ECO:0000256" key="10">
    <source>
        <dbReference type="SAM" id="MobiDB-lite"/>
    </source>
</evidence>
<dbReference type="FunFam" id="2.60.40.10:FF:000430">
    <property type="entry name" value="Sallimus, isoform P"/>
    <property type="match status" value="2"/>
</dbReference>
<feature type="domain" description="Ig-like" evidence="11">
    <location>
        <begin position="1614"/>
        <end position="1711"/>
    </location>
</feature>
<evidence type="ECO:0000256" key="5">
    <source>
        <dbReference type="ARBA" id="ARBA00023054"/>
    </source>
</evidence>
<comment type="similarity">
    <text evidence="2">Belongs to the protein kinase superfamily. CAMK Ser/Thr protein kinase family.</text>
</comment>
<keyword evidence="8" id="KW-0393">Immunoglobulin domain</keyword>
<feature type="region of interest" description="Disordered" evidence="10">
    <location>
        <begin position="322"/>
        <end position="343"/>
    </location>
</feature>
<proteinExistence type="inferred from homology"/>
<feature type="domain" description="Ig-like" evidence="11">
    <location>
        <begin position="4133"/>
        <end position="4219"/>
    </location>
</feature>
<feature type="domain" description="Ig-like" evidence="11">
    <location>
        <begin position="3486"/>
        <end position="3576"/>
    </location>
</feature>
<comment type="caution">
    <text evidence="12">The sequence shown here is derived from an EMBL/GenBank/DDBJ whole genome shotgun (WGS) entry which is preliminary data.</text>
</comment>
<dbReference type="InterPro" id="IPR013098">
    <property type="entry name" value="Ig_I-set"/>
</dbReference>
<feature type="domain" description="Ig-like" evidence="11">
    <location>
        <begin position="2289"/>
        <end position="2381"/>
    </location>
</feature>
<feature type="domain" description="Ig-like" evidence="11">
    <location>
        <begin position="977"/>
        <end position="1060"/>
    </location>
</feature>
<feature type="coiled-coil region" evidence="9">
    <location>
        <begin position="5081"/>
        <end position="5108"/>
    </location>
</feature>
<feature type="domain" description="Ig-like" evidence="11">
    <location>
        <begin position="2022"/>
        <end position="2114"/>
    </location>
</feature>
<evidence type="ECO:0000256" key="2">
    <source>
        <dbReference type="ARBA" id="ARBA00006692"/>
    </source>
</evidence>
<name>A0AA39KXM6_9HYME</name>
<dbReference type="InterPro" id="IPR003599">
    <property type="entry name" value="Ig_sub"/>
</dbReference>
<dbReference type="FunFam" id="2.60.40.10:FF:000119">
    <property type="entry name" value="Sallimus, isoform P"/>
    <property type="match status" value="18"/>
</dbReference>
<dbReference type="FunFam" id="2.60.40.10:FF:000966">
    <property type="entry name" value="Sallimus, isoform P"/>
    <property type="match status" value="1"/>
</dbReference>
<feature type="domain" description="Ig-like" evidence="11">
    <location>
        <begin position="1348"/>
        <end position="1438"/>
    </location>
</feature>
<feature type="region of interest" description="Disordered" evidence="10">
    <location>
        <begin position="123"/>
        <end position="142"/>
    </location>
</feature>
<dbReference type="FunFam" id="2.60.40.10:FF:001128">
    <property type="entry name" value="Sallimus, isoform P"/>
    <property type="match status" value="1"/>
</dbReference>
<feature type="domain" description="Ig-like" evidence="11">
    <location>
        <begin position="3088"/>
        <end position="3181"/>
    </location>
</feature>
<gene>
    <name evidence="12" type="ORF">PV328_001736</name>
</gene>
<evidence type="ECO:0000256" key="7">
    <source>
        <dbReference type="ARBA" id="ARBA00023179"/>
    </source>
</evidence>
<dbReference type="FunFam" id="2.60.40.10:FF:000962">
    <property type="entry name" value="titin isoform X1"/>
    <property type="match status" value="2"/>
</dbReference>
<keyword evidence="7" id="KW-0514">Muscle protein</keyword>
<dbReference type="PANTHER" id="PTHR47633">
    <property type="entry name" value="IMMUNOGLOBULIN"/>
    <property type="match status" value="1"/>
</dbReference>
<evidence type="ECO:0000256" key="9">
    <source>
        <dbReference type="SAM" id="Coils"/>
    </source>
</evidence>
<comment type="subcellular location">
    <subcellularLocation>
        <location evidence="1">Cytoplasm</location>
        <location evidence="1">Myofibril</location>
        <location evidence="1">Sarcomere</location>
    </subcellularLocation>
</comment>
<reference evidence="12" key="1">
    <citation type="journal article" date="2023" name="bioRxiv">
        <title>Scaffold-level genome assemblies of two parasitoid biocontrol wasps reveal the parthenogenesis mechanism and an associated novel virus.</title>
        <authorList>
            <person name="Inwood S."/>
            <person name="Skelly J."/>
            <person name="Guhlin J."/>
            <person name="Harrop T."/>
            <person name="Goldson S."/>
            <person name="Dearden P."/>
        </authorList>
    </citation>
    <scope>NUCLEOTIDE SEQUENCE</scope>
    <source>
        <strain evidence="12">Irish</strain>
        <tissue evidence="12">Whole body</tissue>
    </source>
</reference>
<dbReference type="FunFam" id="2.60.40.10:FF:001196">
    <property type="entry name" value="Sallimus, isoform P"/>
    <property type="match status" value="1"/>
</dbReference>
<organism evidence="12 13">
    <name type="scientific">Microctonus aethiopoides</name>
    <dbReference type="NCBI Taxonomy" id="144406"/>
    <lineage>
        <taxon>Eukaryota</taxon>
        <taxon>Metazoa</taxon>
        <taxon>Ecdysozoa</taxon>
        <taxon>Arthropoda</taxon>
        <taxon>Hexapoda</taxon>
        <taxon>Insecta</taxon>
        <taxon>Pterygota</taxon>
        <taxon>Neoptera</taxon>
        <taxon>Endopterygota</taxon>
        <taxon>Hymenoptera</taxon>
        <taxon>Apocrita</taxon>
        <taxon>Ichneumonoidea</taxon>
        <taxon>Braconidae</taxon>
        <taxon>Euphorinae</taxon>
        <taxon>Microctonus</taxon>
    </lineage>
</organism>
<feature type="domain" description="Ig-like" evidence="11">
    <location>
        <begin position="2689"/>
        <end position="2780"/>
    </location>
</feature>
<feature type="domain" description="Ig-like" evidence="11">
    <location>
        <begin position="3862"/>
        <end position="3953"/>
    </location>
</feature>
<feature type="domain" description="Ig-like" evidence="11">
    <location>
        <begin position="2555"/>
        <end position="2646"/>
    </location>
</feature>
<protein>
    <recommendedName>
        <fullName evidence="11">Ig-like domain-containing protein</fullName>
    </recommendedName>
</protein>
<keyword evidence="4" id="KW-0677">Repeat</keyword>
<evidence type="ECO:0000259" key="11">
    <source>
        <dbReference type="PROSITE" id="PS50835"/>
    </source>
</evidence>
<feature type="compositionally biased region" description="Polar residues" evidence="10">
    <location>
        <begin position="515"/>
        <end position="528"/>
    </location>
</feature>
<feature type="domain" description="Ig-like" evidence="11">
    <location>
        <begin position="1754"/>
        <end position="1845"/>
    </location>
</feature>
<reference evidence="12" key="2">
    <citation type="submission" date="2023-03" db="EMBL/GenBank/DDBJ databases">
        <authorList>
            <person name="Inwood S.N."/>
            <person name="Skelly J.G."/>
            <person name="Guhlin J."/>
            <person name="Harrop T.W.R."/>
            <person name="Goldson S.G."/>
            <person name="Dearden P.K."/>
        </authorList>
    </citation>
    <scope>NUCLEOTIDE SEQUENCE</scope>
    <source>
        <strain evidence="12">Irish</strain>
        <tissue evidence="12">Whole body</tissue>
    </source>
</reference>
<feature type="domain" description="Ig-like" evidence="11">
    <location>
        <begin position="4542"/>
        <end position="4632"/>
    </location>
</feature>
<evidence type="ECO:0000313" key="12">
    <source>
        <dbReference type="EMBL" id="KAK0177713.1"/>
    </source>
</evidence>
<feature type="domain" description="Ig-like" evidence="11">
    <location>
        <begin position="4408"/>
        <end position="4498"/>
    </location>
</feature>
<feature type="domain" description="Ig-like" evidence="11">
    <location>
        <begin position="2954"/>
        <end position="3045"/>
    </location>
</feature>
<feature type="compositionally biased region" description="Polar residues" evidence="10">
    <location>
        <begin position="414"/>
        <end position="442"/>
    </location>
</feature>
<dbReference type="PROSITE" id="PS50835">
    <property type="entry name" value="IG_LIKE"/>
    <property type="match status" value="33"/>
</dbReference>
<dbReference type="SUPFAM" id="SSF48726">
    <property type="entry name" value="Immunoglobulin"/>
    <property type="match status" value="33"/>
</dbReference>
<accession>A0AA39KXM6</accession>
<feature type="domain" description="Ig-like" evidence="11">
    <location>
        <begin position="3622"/>
        <end position="3715"/>
    </location>
</feature>
<feature type="domain" description="Ig-like" evidence="11">
    <location>
        <begin position="4822"/>
        <end position="4910"/>
    </location>
</feature>
<dbReference type="FunFam" id="2.60.40.10:FF:001269">
    <property type="entry name" value="Sallimus, isoform P"/>
    <property type="match status" value="1"/>
</dbReference>
<keyword evidence="5 9" id="KW-0175">Coiled coil</keyword>
<feature type="compositionally biased region" description="Basic and acidic residues" evidence="10">
    <location>
        <begin position="329"/>
        <end position="343"/>
    </location>
</feature>
<feature type="region of interest" description="Disordered" evidence="10">
    <location>
        <begin position="412"/>
        <end position="529"/>
    </location>
</feature>
<dbReference type="FunFam" id="2.60.40.10:FF:000697">
    <property type="entry name" value="titin isoform X1"/>
    <property type="match status" value="1"/>
</dbReference>
<evidence type="ECO:0000256" key="3">
    <source>
        <dbReference type="ARBA" id="ARBA00022490"/>
    </source>
</evidence>
<keyword evidence="6" id="KW-1015">Disulfide bond</keyword>
<dbReference type="SMART" id="SM00409">
    <property type="entry name" value="IG"/>
    <property type="match status" value="33"/>
</dbReference>
<feature type="compositionally biased region" description="Basic and acidic residues" evidence="10">
    <location>
        <begin position="3611"/>
        <end position="3621"/>
    </location>
</feature>
<dbReference type="Gene3D" id="2.60.40.10">
    <property type="entry name" value="Immunoglobulins"/>
    <property type="match status" value="33"/>
</dbReference>
<dbReference type="EMBL" id="JAQQBS010000001">
    <property type="protein sequence ID" value="KAK0177713.1"/>
    <property type="molecule type" value="Genomic_DNA"/>
</dbReference>
<feature type="domain" description="Ig-like" evidence="11">
    <location>
        <begin position="1888"/>
        <end position="1979"/>
    </location>
</feature>
<evidence type="ECO:0000256" key="1">
    <source>
        <dbReference type="ARBA" id="ARBA00004204"/>
    </source>
</evidence>
<evidence type="ECO:0000256" key="6">
    <source>
        <dbReference type="ARBA" id="ARBA00023157"/>
    </source>
</evidence>
<feature type="domain" description="Ig-like" evidence="11">
    <location>
        <begin position="1102"/>
        <end position="1191"/>
    </location>
</feature>
<sequence>MKPITKPTVADVTSSFSKKSTEFQRTENDRIFRKDHRIIQESTPKPVPMRQKSVLLPGSPPEIAYAPPQSQTYYEGRSGQPFHNAVGTEMKKTVRMDESTENTRRIVTVEQTSRVIKFGEDQQSYDHHHHHQQQSQYPAAPKYKVSMPKKFIQGQFRESDYESDADIGRIRPKWAPPESDTEDPQYRRIQLPRFRSSSVPPPADTYERVVTPMEFDDPPEVTSRTQSFEQHLRHLNEESEKLRKEKRRSYDCSTLPLERKQEVKRNVDEFNGSTRSYGFVSRHDMKKAANNVASKHMTDMTSSFKAKTEKFVHDLQSDLKQKSKPILKHSSDKLSQDADDSQAYREEKRMAQYGTKQIDPDTGLIYFKYDFGYEFGIVLPGEGKKTVASSNQSIHGQRRASDIDVPIVHEFTNRQENGFSKTPWQEQPRTNGTSRKFSNGSKTVKWEPTSESEFSEAEDSIRKKKRGMTSAPPSLVIPHSPSSPRWDPRTPSPLSLSPSLPSFSPRHSSAALGPPSNTDSIAETSWPNKNGVADTKEIIQPYLDILPKKAPLFITPLRDIAVIIGQTARFECIVQAEPQPNILWSKDGRIVENSVNYEIYYRNGVCRLVIPVAYPDDAGTYICTATNSLGSTATSATLQVPGLSWLVRHEWNQESSDTSFDNSNFVALRDILLSVGNSLNIPREPPNEILKIEESPKSNSDRFHDGNGIGEYHQSNYSHDGNVCKNFSLSHHEGITQHLKKYSNVNHAIPEFYLTNKIIYESYSSPEYIRHIQTPVQGEVVMTASPAPSFAGRPGDPSPPIFEQIFKNARFAQGGNAIFEGRVRGNPNPTVSWTHKSAPLRESQKIRMSYDDRTGNVTLQINQIGPGDEGEYTCNARNQYGEAICSVYIQPEGFGPPPKQGHKDYQQRYSQTIDKRFVNGSTTTTTTTIEDFKVDTFEYRLLRETEFRESITRRYVGETDSQMSTAIDRSLGPVAPPQINQKPRNSKLVEGSDAVFTAKISGNPKARMTWFKDGQRIRDAQRVETSHSNQQATLRIKGTSQADSGHYTLLAENPQGCTVSSAYLAIEQCDQVDHAQPQYSQTESLVSVETTETPDASKALPPNFVRTYADREVTEGKMTRFDCRVTGRPYPEVTWYVNGYPVANDATHKILVNESGNNSLMITNVTRTDAGVVTCVAKNKAGETSCQCHLHVIEKEQVVAPKFVERFTTTSVKEGEPVVFSARAVGTPMPRISWQKDGGPISSGPDVHITTDSNGASTLDIPYAKYSDAAWYQCTAQNVAGSTATRARLHVETPKGATPEPRRLNLPRPTRVIEPEPAPGPEVIYLRHVERAKPYLPPAEEDRIYPPPRFIVPLRDAHQIEGGRIHFEARIEPVGDPTMRVEWFVNGRALEASSRATSLFRFGFISLDLISVVLHDSGEYVCRVVSSTGVAESRATLSVTPRATIEQTSQHPDSLRYIQQLEDYSKYQRQESIEDVSAQRPVFIRPLQELGELQEGRNAHFEAQLNPVSDPTMKVEWYKDGRPITASSRITTIFNFGYVSLNIMHLRVEDAGSYTVRAVNRMGEAISNASLHVIARTSVTADLGIPEQQKYIEAAEELEAYQQAMHQKYTREQPESTTPPEFKSPIKDQTNIREGGFAHFEARLEPVGDPDLRVEWLKDGRPVEASSRITTFFNFGYVALTLKYVTIHDVGIYTCRAYNRAGEAQTTAQLSVISKNDIIYDSQHPHGLQKIQSLEDSSRYQRQVQEETQATQKPRFLGPLKGTNKIVEGQRAHFEARVEPQSDLTMKIEWYHNGKPITAANRIQTYHDFGYVAIDILQVRAEDAGTYTVVARNALGEARLQATMNVETRSGIDTSSMHRMAYEKTQRLEESRFVEPQYHIEEISKSKPIFVQPLSDPKPVSEGKNIHLECRLEPMGDPTMRVEWFQNGRPVTVGSRFRTYYDFGFVALDIVHTTAFDSGEYTVRATNHLGSAHTSACVRVIGRSDVVTETQNEQSLEQIQMLEDASKYRRHVQEDVTVVQAPQFTRPLHNIETVELTNVHLECRLQPVGDATMRVDWFVNGNPVTTGHRFRPSYEFDYVALDILGVYPEDSGVYTCQARNQLGEAVTSCSVRVHAKKDLLLESQHPEGLERIQYLEDASRYKRNELVDEVVNVKPKFVTTPKNQENLREGQHAHFECKLEPVTDSNLKVEWFKNGRPVTIGHRFRPIHDFGYVALDVIDLIAEDSGTYTCRAVNLVGSDEVSCLLSCYSTAQILTDTQNETGLERIHYLEDRSKYHRREQVEETTTQAPIFTTSLKSVEIKEGQRAHFECRLIPVSDATMKVEWFHNNVPVKAGSRFVETNSFGFVALDIMYAYPEDSGTYTCRARNAIGEAMTSATATVHSKKSIYMESQREEVLQRLHQLEDHSRYQRKQVQEETIGQAPVFTMPIKDLRVAENQAAHFEARVIPVGDAKLKIEWLRNGVPIEASNRVTTMHDFGYVALNMKYVNPEDSGTYTCRAINDLGEAVTSATLYVQSKAALQLDSHHETALSKIQALEDTSKYQRREEEELVVKEKPRFTVKLNGPTNLVEGQSAHYECRIEPYPDTTMKVEWFHNGKPLSTGHRYRTTCDFGFAALDVLTVYAEDSGTYTCRATNKLGMAESSIQLSVKSRASIIHETQHEAALKKIQYLEDDSRYKRVEHDDSFIAEKPKFGRPLKNIEHLPEGKSAHLEATLTPVNDPTMVVEWYRDGKPIPQGHKFKTTYDFGYVALDILYAYPEDSGTYMCKARNAVGEAVTTCVISVDSKQGLYLDTLDAQRLQKIRELETVEVKEVVEKEIVHQKPVFLTPLNNLDHLKEAEHAHLECRVEPINDPNLKIEWFVNGVAVKTGHRFRTTHDFGYVALDILYAYSEDSGTYMCKATNLAGEAVNTCTIRVGSRRSILLDTQHPDGLEKIRELEAQGHPTRLEVDEPPVTPPRFVTDLRGTTEIYEGQTAHFECQVEPLHDANLRIEFFHNGKPLPSASRFHVTFDFGYVALDISHAVPEDAGEYSVRAINTLGESSSSINLRVIPRESIIMDSQRPEGLDKIRELESQQPWKRPDVAEPVTRQRPVFTQPLQNIDNVIEGTTAHFECRLIPVGDPTLKVEWFRNEKPLGDSSRITKVHDFGYVSLDIGHVRDEDEGVYMCRASNPLGEAVTTASMRVKTKASIQLETQHPEAQRRIAQLEADKPERADEPEKAFDKPIFTQLLTGPNELWEGQMARYECRVVPVGDPNLRFEWYVNGVELKMGSRFHVSHDFGFVTLDISKVITEDSGVYSCKAINKAGESVSSISLKVKARSAIEQDAIQPDAWQKIQLKEAEMNKVPEMFIDTTPQQAPVFTTHLKSFDKLQEGQHVYLEAQVEPRADPNLRTEWFKNGVPLQTGTRLRSTFDFGLVTLSINGLRPDDSAIYTCKATNLLGEAVSTCSLKIDDRHWLLGDTLHPDALSKIDALEQPTAGAPEQPEPTYEEPVFITHLNNIECTEGDNVHFECNVEPSKDPTMKIEWFLNGKPLPSGARFKSTYDFGYVALDINHTYEEDSGMITVKATNSKGTAQTSGTLKCISEQNIFLQTQHPQGTAGLEKVQEVDDAFQSKSRRPEDGPEHQYPKPIWTVPLQPEFKLGEAAPLHLEGQVEPKDDPNMKIEWYFNGKALEHGSRFKMTSDFGFVTLDLTDVYDRDSGIYTCKAYNKVGEAFTSTTVYCSTKENIIERSQHPKGKEGLEAIQDLEESLKREDGKPAESDEGHPPVFTSQFENLTNLSEGEIAHFEASLTPTGDQTMVVEWFYNGKPLDASHRTRTVYAFGMVVLEVLGTKIEDSGTYSCRATNKWGKAEISVELECVDKSKGQKPKFTTHIQSLEGLKDGQSVHFECTLIPVGDPHMKVEWFHNGQPLRHSSRFKMVSDFGFVVMDIAGVMSHDTGEYVCKASNKFGEDFTKATIKCFGKSGVYLDSLQPDSLARIRELEAYGGDQSAVPTTPIAEPPKFITQISDITKLVEGQSAHFEARLTPITDPDLKVEWYYNGKKLPHGHRYRTFHDFGIVILDILYCYEENSGVYECRAINKYGEDSTKATLKCLSKANLILESQLPKGMEKGLEKIQTLEDSMIRNKDEKITEERGKAPMFTVPLSNIDGLREGESAHFEARLTPTDDPKLKVEWFWNGKPLRTGSRFRTFCDFGFVILEISPIYPEDSGEYSCRATNDYGEAVTTCTMKCTGKRSIILESQLPKGMEGTIDKIAELEGLGSEVGQIIPDDDTGRPPEFITTPSDLTLSENSLAHFECRLLPVNDSSMRVEWFHNGKALNAGSRIKTIHDFGFVILEVANCYQRDSGLYTCKATNRHGEATVSCKLQVRGRQGIILEPQLPTNFKTGTESIQKLEEALYKRDEILTEEEKPNPPRFTVELRDIEVEEAASSHFDCRVEPTDDPTMRIDWFHNGRPFATGSRVHQINDFGFISLDLSYTYARDSGEYVCRATNKWGSTTTTATITCKSKKTIDFDSQLPSGMSGEKLKELERGPVSEPLPVEELPRVPPKFITQIQSRTVEESEPVRFECRVEPKEDPTLRIEWWRNGKLIPAGHRYRTVYDMGFVSMDILYVYPEDSGEYVCRAVNNWGEDTTKASVSCKTLPSIILQNQVPKGMKKSEALMQMEATIKKYTSEVHLTVDDLYDAEKRQPPRFVTQIQNQTELVEMNSTKFECQLAPVGDPNMKVEWFFNGKPLPHKNRFSPIYDFGYVAMNFGWVYPEDSGEYLCRATNLYGMDETKAIIKTSGKPGIIYESQLPKGMKSIEKIREMEAAWQVAPEEEIEEDKPRTPPVFVSKPEPVEVEESDSSRFCCRVTGYPKPRVMWLINNHTVVNGARYKLTYDGMYHLDIPKTRQYDHGKVEVIARSSLGEARCETTLTVKPRSDDYRGVLKNSPRRILGTKEYRKPEWVTHMEEMQEALRASQQIPRFIQEITDTYASIGQKVVFDVTYSGNPTPVVVWYKNDKMIASSNNVKVKLNDEEKKTGLIIQKVTTEDEGTYVCKITSDIGMTTTKAKLRVSGIAAATDDWEIEEQPEEIVEEKPRKKKKPEVKKAKETKEKIKALRVKAEKRKEALTEIAVSSEQPQDKSIVDVEEVEILETTDFIEEDTLVESNAQRVIPIQEPVITEATASLKKVDDKPAKIVAKRDDRARPVIEEQEALVVASEIIPEDLAPAFHIETTTDHARMSSETFQTVAVSEVHTESSVQELKRIDSKTRRAKKSMVATQEDVVEIRQTQIEEFADEKPKKKKRERRRDAVEVTVEEVIVEQKEQLMKAVEEIMEMLKVKEFGPGEFPLRELATIGFLVRQGVPVTEINESLYRTDQFPALRTPDAQNAMVLLVEREGHGALITQVLTEETTTDEAIVAATVGFRAFMKMIELQHTTVEEVITHFAPEDFRPRAWEVTEITEGETEEHIMERVSVVQTTEVRVMGELIETWSVV</sequence>
<feature type="domain" description="Ig-like" evidence="11">
    <location>
        <begin position="4958"/>
        <end position="5050"/>
    </location>
</feature>
<dbReference type="InterPro" id="IPR013783">
    <property type="entry name" value="Ig-like_fold"/>
</dbReference>
<feature type="domain" description="Ig-like" evidence="11">
    <location>
        <begin position="799"/>
        <end position="890"/>
    </location>
</feature>
<dbReference type="Pfam" id="PF07679">
    <property type="entry name" value="I-set"/>
    <property type="match status" value="33"/>
</dbReference>
<keyword evidence="3" id="KW-0963">Cytoplasm</keyword>
<evidence type="ECO:0000256" key="4">
    <source>
        <dbReference type="ARBA" id="ARBA00022737"/>
    </source>
</evidence>
<feature type="region of interest" description="Disordered" evidence="10">
    <location>
        <begin position="1294"/>
        <end position="1317"/>
    </location>
</feature>
<feature type="region of interest" description="Disordered" evidence="10">
    <location>
        <begin position="4810"/>
        <end position="4831"/>
    </location>
</feature>